<dbReference type="GO" id="GO:0005525">
    <property type="term" value="F:GTP binding"/>
    <property type="evidence" value="ECO:0007669"/>
    <property type="project" value="UniProtKB-UniRule"/>
</dbReference>
<accession>A0A437QBM5</accession>
<proteinExistence type="inferred from homology"/>
<dbReference type="InterPro" id="IPR030393">
    <property type="entry name" value="G_ENGB_dom"/>
</dbReference>
<evidence type="ECO:0000256" key="4">
    <source>
        <dbReference type="ARBA" id="ARBA00022723"/>
    </source>
</evidence>
<evidence type="ECO:0000256" key="2">
    <source>
        <dbReference type="ARBA" id="ARBA00009638"/>
    </source>
</evidence>
<dbReference type="RefSeq" id="WP_127693668.1">
    <property type="nucleotide sequence ID" value="NZ_SACQ01000002.1"/>
</dbReference>
<dbReference type="FunFam" id="3.40.50.300:FF:000098">
    <property type="entry name" value="Probable GTP-binding protein EngB"/>
    <property type="match status" value="1"/>
</dbReference>
<dbReference type="PANTHER" id="PTHR11649">
    <property type="entry name" value="MSS1/TRME-RELATED GTP-BINDING PROTEIN"/>
    <property type="match status" value="1"/>
</dbReference>
<evidence type="ECO:0000256" key="6">
    <source>
        <dbReference type="ARBA" id="ARBA00022842"/>
    </source>
</evidence>
<dbReference type="InterPro" id="IPR027417">
    <property type="entry name" value="P-loop_NTPase"/>
</dbReference>
<name>A0A437QBM5_9GAMM</name>
<evidence type="ECO:0000256" key="8">
    <source>
        <dbReference type="ARBA" id="ARBA00023210"/>
    </source>
</evidence>
<dbReference type="HAMAP" id="MF_00321">
    <property type="entry name" value="GTPase_EngB"/>
    <property type="match status" value="1"/>
</dbReference>
<keyword evidence="9 10" id="KW-0131">Cell cycle</keyword>
<dbReference type="Gene3D" id="3.40.50.300">
    <property type="entry name" value="P-loop containing nucleotide triphosphate hydrolases"/>
    <property type="match status" value="1"/>
</dbReference>
<keyword evidence="7 10" id="KW-0342">GTP-binding</keyword>
<evidence type="ECO:0000256" key="1">
    <source>
        <dbReference type="ARBA" id="ARBA00001946"/>
    </source>
</evidence>
<dbReference type="GO" id="GO:0005829">
    <property type="term" value="C:cytosol"/>
    <property type="evidence" value="ECO:0007669"/>
    <property type="project" value="TreeGrafter"/>
</dbReference>
<protein>
    <recommendedName>
        <fullName evidence="10">Probable GTP-binding protein EngB</fullName>
    </recommendedName>
</protein>
<dbReference type="Pfam" id="PF01926">
    <property type="entry name" value="MMR_HSR1"/>
    <property type="match status" value="1"/>
</dbReference>
<sequence>MPHINKTIHYNAAHFLTSASKLSQCPPDEGAEVAFAGRSNAGKSSAINALTNNSKLARTSKTPGRTQLINFFTLNHESLRIVDLPGYGYAKVPVAMKVHWQKHLDQYLQERMCLRGVVLVMDIRHPMKEFDQMMVDWCATTGVPLHVLLTKADKLKKGPAQSTVLKLRKELTALLGDSVSVQPFSALKRSGIDVLQHRLNDWLLAEEEGADHSETVAPSEPE</sequence>
<comment type="similarity">
    <text evidence="2 10">Belongs to the TRAFAC class TrmE-Era-EngA-EngB-Septin-like GTPase superfamily. EngB GTPase family.</text>
</comment>
<dbReference type="AlphaFoldDB" id="A0A437QBM5"/>
<comment type="cofactor">
    <cofactor evidence="1">
        <name>Mg(2+)</name>
        <dbReference type="ChEBI" id="CHEBI:18420"/>
    </cofactor>
</comment>
<evidence type="ECO:0000256" key="7">
    <source>
        <dbReference type="ARBA" id="ARBA00023134"/>
    </source>
</evidence>
<dbReference type="Proteomes" id="UP000282818">
    <property type="component" value="Unassembled WGS sequence"/>
</dbReference>
<feature type="domain" description="EngB-type G" evidence="11">
    <location>
        <begin position="29"/>
        <end position="205"/>
    </location>
</feature>
<keyword evidence="5 10" id="KW-0547">Nucleotide-binding</keyword>
<comment type="function">
    <text evidence="10">Necessary for normal cell division and for the maintenance of normal septation.</text>
</comment>
<gene>
    <name evidence="10" type="primary">engB</name>
    <name evidence="12" type="ORF">EOE65_07485</name>
</gene>
<keyword evidence="3 10" id="KW-0132">Cell division</keyword>
<dbReference type="InterPro" id="IPR006073">
    <property type="entry name" value="GTP-bd"/>
</dbReference>
<dbReference type="GO" id="GO:0000917">
    <property type="term" value="P:division septum assembly"/>
    <property type="evidence" value="ECO:0007669"/>
    <property type="project" value="UniProtKB-KW"/>
</dbReference>
<keyword evidence="4" id="KW-0479">Metal-binding</keyword>
<evidence type="ECO:0000256" key="9">
    <source>
        <dbReference type="ARBA" id="ARBA00023306"/>
    </source>
</evidence>
<keyword evidence="8 10" id="KW-0717">Septation</keyword>
<organism evidence="12 13">
    <name type="scientific">Neptunomonas marina</name>
    <dbReference type="NCBI Taxonomy" id="1815562"/>
    <lineage>
        <taxon>Bacteria</taxon>
        <taxon>Pseudomonadati</taxon>
        <taxon>Pseudomonadota</taxon>
        <taxon>Gammaproteobacteria</taxon>
        <taxon>Oceanospirillales</taxon>
        <taxon>Oceanospirillaceae</taxon>
        <taxon>Neptunomonas</taxon>
    </lineage>
</organism>
<evidence type="ECO:0000313" key="13">
    <source>
        <dbReference type="Proteomes" id="UP000282818"/>
    </source>
</evidence>
<evidence type="ECO:0000256" key="10">
    <source>
        <dbReference type="HAMAP-Rule" id="MF_00321"/>
    </source>
</evidence>
<reference evidence="12 13" key="1">
    <citation type="submission" date="2019-01" db="EMBL/GenBank/DDBJ databases">
        <authorList>
            <person name="Chen W.-M."/>
        </authorList>
    </citation>
    <scope>NUCLEOTIDE SEQUENCE [LARGE SCALE GENOMIC DNA]</scope>
    <source>
        <strain evidence="12 13">HPM-16</strain>
    </source>
</reference>
<evidence type="ECO:0000256" key="3">
    <source>
        <dbReference type="ARBA" id="ARBA00022618"/>
    </source>
</evidence>
<dbReference type="PANTHER" id="PTHR11649:SF13">
    <property type="entry name" value="ENGB-TYPE G DOMAIN-CONTAINING PROTEIN"/>
    <property type="match status" value="1"/>
</dbReference>
<dbReference type="CDD" id="cd01876">
    <property type="entry name" value="YihA_EngB"/>
    <property type="match status" value="1"/>
</dbReference>
<dbReference type="GO" id="GO:0046872">
    <property type="term" value="F:metal ion binding"/>
    <property type="evidence" value="ECO:0007669"/>
    <property type="project" value="UniProtKB-KW"/>
</dbReference>
<comment type="caution">
    <text evidence="12">The sequence shown here is derived from an EMBL/GenBank/DDBJ whole genome shotgun (WGS) entry which is preliminary data.</text>
</comment>
<dbReference type="SUPFAM" id="SSF52540">
    <property type="entry name" value="P-loop containing nucleoside triphosphate hydrolases"/>
    <property type="match status" value="1"/>
</dbReference>
<dbReference type="InterPro" id="IPR019987">
    <property type="entry name" value="GTP-bd_ribosome_bio_YsxC"/>
</dbReference>
<keyword evidence="6" id="KW-0460">Magnesium</keyword>
<dbReference type="EMBL" id="SACQ01000002">
    <property type="protein sequence ID" value="RVU31809.1"/>
    <property type="molecule type" value="Genomic_DNA"/>
</dbReference>
<dbReference type="PROSITE" id="PS51706">
    <property type="entry name" value="G_ENGB"/>
    <property type="match status" value="1"/>
</dbReference>
<evidence type="ECO:0000313" key="12">
    <source>
        <dbReference type="EMBL" id="RVU31809.1"/>
    </source>
</evidence>
<evidence type="ECO:0000256" key="5">
    <source>
        <dbReference type="ARBA" id="ARBA00022741"/>
    </source>
</evidence>
<keyword evidence="13" id="KW-1185">Reference proteome</keyword>
<dbReference type="NCBIfam" id="TIGR03598">
    <property type="entry name" value="GTPase_YsxC"/>
    <property type="match status" value="1"/>
</dbReference>
<evidence type="ECO:0000259" key="11">
    <source>
        <dbReference type="PROSITE" id="PS51706"/>
    </source>
</evidence>